<sequence length="154" mass="18491">MLQQIQFIGHWKPYLVSGLFRQFFLPYFVTLSDRILQIAYEIRKFFDDPLDHMERIYDRYCVRKVSLNIAKIFIVHVRDEILNGKTFFLWNGCEVWFSHILPAAFEQINHFSCMKILNDQRILTYLIDVEMNFVDADRIRQGNPLHVDIPVKYG</sequence>
<protein>
    <submittedName>
        <fullName evidence="1">Uncharacterized protein</fullName>
    </submittedName>
</protein>
<organism evidence="1 2">
    <name type="scientific">Hornefia porci</name>
    <dbReference type="NCBI Taxonomy" id="2652292"/>
    <lineage>
        <taxon>Bacteria</taxon>
        <taxon>Bacillati</taxon>
        <taxon>Bacillota</taxon>
        <taxon>Clostridia</taxon>
        <taxon>Peptostreptococcales</taxon>
        <taxon>Anaerovoracaceae</taxon>
        <taxon>Hornefia</taxon>
    </lineage>
</organism>
<keyword evidence="2" id="KW-1185">Reference proteome</keyword>
<proteinExistence type="predicted"/>
<name>A0A1Q9JGC4_9FIRM</name>
<dbReference type="EMBL" id="MJIE01000001">
    <property type="protein sequence ID" value="OLR55258.1"/>
    <property type="molecule type" value="Genomic_DNA"/>
</dbReference>
<accession>A0A1Q9JGC4</accession>
<dbReference type="Proteomes" id="UP000187404">
    <property type="component" value="Unassembled WGS sequence"/>
</dbReference>
<comment type="caution">
    <text evidence="1">The sequence shown here is derived from an EMBL/GenBank/DDBJ whole genome shotgun (WGS) entry which is preliminary data.</text>
</comment>
<dbReference type="AlphaFoldDB" id="A0A1Q9JGC4"/>
<evidence type="ECO:0000313" key="1">
    <source>
        <dbReference type="EMBL" id="OLR55258.1"/>
    </source>
</evidence>
<gene>
    <name evidence="1" type="ORF">BHK98_03775</name>
</gene>
<reference evidence="1 2" key="1">
    <citation type="journal article" date="2016" name="Appl. Environ. Microbiol.">
        <title>Function and Phylogeny of Bacterial Butyryl Coenzyme A:Acetate Transferases and Their Diversity in the Proximal Colon of Swine.</title>
        <authorList>
            <person name="Trachsel J."/>
            <person name="Bayles D.O."/>
            <person name="Looft T."/>
            <person name="Levine U.Y."/>
            <person name="Allen H.K."/>
        </authorList>
    </citation>
    <scope>NUCLEOTIDE SEQUENCE [LARGE SCALE GENOMIC DNA]</scope>
    <source>
        <strain evidence="1 2">68-3-10</strain>
    </source>
</reference>
<dbReference type="STRING" id="1261640.BHK98_03775"/>
<evidence type="ECO:0000313" key="2">
    <source>
        <dbReference type="Proteomes" id="UP000187404"/>
    </source>
</evidence>